<accession>A0A4Y2TNK4</accession>
<name>A0A4Y2TNK4_ARAVE</name>
<organism evidence="1 2">
    <name type="scientific">Araneus ventricosus</name>
    <name type="common">Orbweaver spider</name>
    <name type="synonym">Epeira ventricosa</name>
    <dbReference type="NCBI Taxonomy" id="182803"/>
    <lineage>
        <taxon>Eukaryota</taxon>
        <taxon>Metazoa</taxon>
        <taxon>Ecdysozoa</taxon>
        <taxon>Arthropoda</taxon>
        <taxon>Chelicerata</taxon>
        <taxon>Arachnida</taxon>
        <taxon>Araneae</taxon>
        <taxon>Araneomorphae</taxon>
        <taxon>Entelegynae</taxon>
        <taxon>Araneoidea</taxon>
        <taxon>Araneidae</taxon>
        <taxon>Araneus</taxon>
    </lineage>
</organism>
<dbReference type="AlphaFoldDB" id="A0A4Y2TNK4"/>
<dbReference type="Proteomes" id="UP000499080">
    <property type="component" value="Unassembled WGS sequence"/>
</dbReference>
<keyword evidence="2" id="KW-1185">Reference proteome</keyword>
<dbReference type="EMBL" id="BGPR01029813">
    <property type="protein sequence ID" value="GBO01852.1"/>
    <property type="molecule type" value="Genomic_DNA"/>
</dbReference>
<reference evidence="1 2" key="1">
    <citation type="journal article" date="2019" name="Sci. Rep.">
        <title>Orb-weaving spider Araneus ventricosus genome elucidates the spidroin gene catalogue.</title>
        <authorList>
            <person name="Kono N."/>
            <person name="Nakamura H."/>
            <person name="Ohtoshi R."/>
            <person name="Moran D.A.P."/>
            <person name="Shinohara A."/>
            <person name="Yoshida Y."/>
            <person name="Fujiwara M."/>
            <person name="Mori M."/>
            <person name="Tomita M."/>
            <person name="Arakawa K."/>
        </authorList>
    </citation>
    <scope>NUCLEOTIDE SEQUENCE [LARGE SCALE GENOMIC DNA]</scope>
</reference>
<evidence type="ECO:0000313" key="2">
    <source>
        <dbReference type="Proteomes" id="UP000499080"/>
    </source>
</evidence>
<gene>
    <name evidence="1" type="ORF">AVEN_221540_1</name>
</gene>
<proteinExistence type="predicted"/>
<protein>
    <submittedName>
        <fullName evidence="1">Uncharacterized protein</fullName>
    </submittedName>
</protein>
<comment type="caution">
    <text evidence="1">The sequence shown here is derived from an EMBL/GenBank/DDBJ whole genome shotgun (WGS) entry which is preliminary data.</text>
</comment>
<evidence type="ECO:0000313" key="1">
    <source>
        <dbReference type="EMBL" id="GBO01852.1"/>
    </source>
</evidence>
<sequence length="93" mass="10368">MRANEKRPHSLLCRIRKYAAQYASAPPVRAAPPCGVNCDEKARAERRGSEHVPETTSLKFSLLDRCPNGRVHNFGLWSNDGVNIPTLQTSTSY</sequence>